<reference evidence="2" key="1">
    <citation type="submission" date="2021-02" db="EMBL/GenBank/DDBJ databases">
        <title>Comparative genomics reveals that relaxation of natural selection precedes convergent phenotypic evolution of cavefish.</title>
        <authorList>
            <person name="Peng Z."/>
        </authorList>
    </citation>
    <scope>NUCLEOTIDE SEQUENCE</scope>
    <source>
        <tissue evidence="2">Muscle</tissue>
    </source>
</reference>
<evidence type="ECO:0000313" key="2">
    <source>
        <dbReference type="EMBL" id="KAI7806176.1"/>
    </source>
</evidence>
<feature type="region of interest" description="Disordered" evidence="1">
    <location>
        <begin position="1"/>
        <end position="20"/>
    </location>
</feature>
<organism evidence="2 3">
    <name type="scientific">Triplophysa rosa</name>
    <name type="common">Cave loach</name>
    <dbReference type="NCBI Taxonomy" id="992332"/>
    <lineage>
        <taxon>Eukaryota</taxon>
        <taxon>Metazoa</taxon>
        <taxon>Chordata</taxon>
        <taxon>Craniata</taxon>
        <taxon>Vertebrata</taxon>
        <taxon>Euteleostomi</taxon>
        <taxon>Actinopterygii</taxon>
        <taxon>Neopterygii</taxon>
        <taxon>Teleostei</taxon>
        <taxon>Ostariophysi</taxon>
        <taxon>Cypriniformes</taxon>
        <taxon>Nemacheilidae</taxon>
        <taxon>Triplophysa</taxon>
    </lineage>
</organism>
<name>A0A9W7WQ01_TRIRA</name>
<dbReference type="Proteomes" id="UP001059041">
    <property type="component" value="Linkage Group LG8"/>
</dbReference>
<keyword evidence="3" id="KW-1185">Reference proteome</keyword>
<proteinExistence type="predicted"/>
<gene>
    <name evidence="2" type="ORF">IRJ41_001618</name>
</gene>
<accession>A0A9W7WQ01</accession>
<comment type="caution">
    <text evidence="2">The sequence shown here is derived from an EMBL/GenBank/DDBJ whole genome shotgun (WGS) entry which is preliminary data.</text>
</comment>
<dbReference type="EMBL" id="JAFHDT010000008">
    <property type="protein sequence ID" value="KAI7806176.1"/>
    <property type="molecule type" value="Genomic_DNA"/>
</dbReference>
<evidence type="ECO:0000313" key="3">
    <source>
        <dbReference type="Proteomes" id="UP001059041"/>
    </source>
</evidence>
<dbReference type="AlphaFoldDB" id="A0A9W7WQ01"/>
<sequence>MDLSVTATGRDRTNPQADPKLNELMPAIVYVGGKDQVLESYRSFKDLGQGDEISPAALVTRGRNVR</sequence>
<protein>
    <submittedName>
        <fullName evidence="2">Uncharacterized protein</fullName>
    </submittedName>
</protein>
<evidence type="ECO:0000256" key="1">
    <source>
        <dbReference type="SAM" id="MobiDB-lite"/>
    </source>
</evidence>